<feature type="transmembrane region" description="Helical" evidence="2">
    <location>
        <begin position="185"/>
        <end position="207"/>
    </location>
</feature>
<keyword evidence="2" id="KW-0472">Membrane</keyword>
<feature type="transmembrane region" description="Helical" evidence="2">
    <location>
        <begin position="154"/>
        <end position="173"/>
    </location>
</feature>
<proteinExistence type="predicted"/>
<feature type="transmembrane region" description="Helical" evidence="2">
    <location>
        <begin position="369"/>
        <end position="390"/>
    </location>
</feature>
<evidence type="ECO:0000256" key="2">
    <source>
        <dbReference type="SAM" id="Phobius"/>
    </source>
</evidence>
<dbReference type="InterPro" id="IPR011701">
    <property type="entry name" value="MFS"/>
</dbReference>
<protein>
    <recommendedName>
        <fullName evidence="3">Major facilitator superfamily (MFS) profile domain-containing protein</fullName>
    </recommendedName>
</protein>
<dbReference type="Proteomes" id="UP001642483">
    <property type="component" value="Unassembled WGS sequence"/>
</dbReference>
<feature type="transmembrane region" description="Helical" evidence="2">
    <location>
        <begin position="297"/>
        <end position="319"/>
    </location>
</feature>
<comment type="caution">
    <text evidence="4">The sequence shown here is derived from an EMBL/GenBank/DDBJ whole genome shotgun (WGS) entry which is preliminary data.</text>
</comment>
<name>A0ABP0F3C3_CLALP</name>
<gene>
    <name evidence="4" type="ORF">CVLEPA_LOCUS3669</name>
</gene>
<dbReference type="PROSITE" id="PS50850">
    <property type="entry name" value="MFS"/>
    <property type="match status" value="1"/>
</dbReference>
<dbReference type="PANTHER" id="PTHR11360">
    <property type="entry name" value="MONOCARBOXYLATE TRANSPORTER"/>
    <property type="match status" value="1"/>
</dbReference>
<evidence type="ECO:0000313" key="4">
    <source>
        <dbReference type="EMBL" id="CAK8673936.1"/>
    </source>
</evidence>
<dbReference type="InterPro" id="IPR036259">
    <property type="entry name" value="MFS_trans_sf"/>
</dbReference>
<dbReference type="EMBL" id="CAWYQH010000002">
    <property type="protein sequence ID" value="CAK8673936.1"/>
    <property type="molecule type" value="Genomic_DNA"/>
</dbReference>
<dbReference type="Gene3D" id="1.20.1250.20">
    <property type="entry name" value="MFS general substrate transporter like domains"/>
    <property type="match status" value="2"/>
</dbReference>
<accession>A0ABP0F3C3</accession>
<evidence type="ECO:0000313" key="5">
    <source>
        <dbReference type="Proteomes" id="UP001642483"/>
    </source>
</evidence>
<dbReference type="InterPro" id="IPR020846">
    <property type="entry name" value="MFS_dom"/>
</dbReference>
<evidence type="ECO:0000256" key="1">
    <source>
        <dbReference type="ARBA" id="ARBA00004141"/>
    </source>
</evidence>
<feature type="transmembrane region" description="Helical" evidence="2">
    <location>
        <begin position="396"/>
        <end position="417"/>
    </location>
</feature>
<feature type="transmembrane region" description="Helical" evidence="2">
    <location>
        <begin position="96"/>
        <end position="114"/>
    </location>
</feature>
<keyword evidence="5" id="KW-1185">Reference proteome</keyword>
<reference evidence="4 5" key="1">
    <citation type="submission" date="2024-02" db="EMBL/GenBank/DDBJ databases">
        <authorList>
            <person name="Daric V."/>
            <person name="Darras S."/>
        </authorList>
    </citation>
    <scope>NUCLEOTIDE SEQUENCE [LARGE SCALE GENOMIC DNA]</scope>
</reference>
<evidence type="ECO:0000259" key="3">
    <source>
        <dbReference type="PROSITE" id="PS50850"/>
    </source>
</evidence>
<dbReference type="SUPFAM" id="SSF103473">
    <property type="entry name" value="MFS general substrate transporter"/>
    <property type="match status" value="1"/>
</dbReference>
<feature type="transmembrane region" description="Helical" evidence="2">
    <location>
        <begin position="120"/>
        <end position="142"/>
    </location>
</feature>
<dbReference type="PANTHER" id="PTHR11360:SF284">
    <property type="entry name" value="EG:103B4.3 PROTEIN-RELATED"/>
    <property type="match status" value="1"/>
</dbReference>
<sequence>MASSLRISKRRASQLMQLQDPPDGGWAWVVVIGATFAMTQLQSLMRCYSVFYLPLIDEFSAGYSQVSALTAMGQLGVGVAGLVLPPLVTKIDYRQCVMGAGFIAAACAFLSSFATQLWQILLLTGVICGLCIGVSLSGSMVVVTRYFYKMRNRATQVCCGVASIGVLLSSPLYQILIDTYTWRGAFQIIGGIFLQLVLVGTVLRPIVLREDFTKEILTKYKLSLANQTKLGKTLDSNNNNAPYEIVHNNETNFIGDDTTSTASTCDLGEQMSSGLQQRDKTYFAQIKKQIEKVHLDIFFNPAFYVYVLCWTSYSIAYHLVPTYLIPLGKQVAELSEIEASTLVSAIMCGELITRLFYGILFDKFSQQRRVLYCAFMKILLGGALCLIPFLKSYVGMLVGSGLLGVVGGGMDGIYTVFAVELFGIQKTPALFGFGNVFIYGILAGITVALGKLHHTFFRNLLNAPVIPALLLRLESHFP</sequence>
<dbReference type="Pfam" id="PF07690">
    <property type="entry name" value="MFS_1"/>
    <property type="match status" value="1"/>
</dbReference>
<organism evidence="4 5">
    <name type="scientific">Clavelina lepadiformis</name>
    <name type="common">Light-bulb sea squirt</name>
    <name type="synonym">Ascidia lepadiformis</name>
    <dbReference type="NCBI Taxonomy" id="159417"/>
    <lineage>
        <taxon>Eukaryota</taxon>
        <taxon>Metazoa</taxon>
        <taxon>Chordata</taxon>
        <taxon>Tunicata</taxon>
        <taxon>Ascidiacea</taxon>
        <taxon>Aplousobranchia</taxon>
        <taxon>Clavelinidae</taxon>
        <taxon>Clavelina</taxon>
    </lineage>
</organism>
<feature type="transmembrane region" description="Helical" evidence="2">
    <location>
        <begin position="339"/>
        <end position="357"/>
    </location>
</feature>
<feature type="transmembrane region" description="Helical" evidence="2">
    <location>
        <begin position="65"/>
        <end position="84"/>
    </location>
</feature>
<feature type="transmembrane region" description="Helical" evidence="2">
    <location>
        <begin position="429"/>
        <end position="450"/>
    </location>
</feature>
<dbReference type="InterPro" id="IPR050327">
    <property type="entry name" value="Proton-linked_MCT"/>
</dbReference>
<keyword evidence="2" id="KW-1133">Transmembrane helix</keyword>
<feature type="transmembrane region" description="Helical" evidence="2">
    <location>
        <begin position="25"/>
        <end position="45"/>
    </location>
</feature>
<feature type="domain" description="Major facilitator superfamily (MFS) profile" evidence="3">
    <location>
        <begin position="26"/>
        <end position="478"/>
    </location>
</feature>
<comment type="subcellular location">
    <subcellularLocation>
        <location evidence="1">Membrane</location>
        <topology evidence="1">Multi-pass membrane protein</topology>
    </subcellularLocation>
</comment>
<keyword evidence="2" id="KW-0812">Transmembrane</keyword>